<dbReference type="Pfam" id="PF03797">
    <property type="entry name" value="Autotransporter"/>
    <property type="match status" value="1"/>
</dbReference>
<protein>
    <recommendedName>
        <fullName evidence="1">Autotransporter domain-containing protein</fullName>
    </recommendedName>
</protein>
<name>A0A0D0KRA8_AGRTU</name>
<proteinExistence type="predicted"/>
<dbReference type="SUPFAM" id="SSF103515">
    <property type="entry name" value="Autotransporter"/>
    <property type="match status" value="1"/>
</dbReference>
<gene>
    <name evidence="2" type="ORF">RU07_18850</name>
</gene>
<dbReference type="InterPro" id="IPR036709">
    <property type="entry name" value="Autotransporte_beta_dom_sf"/>
</dbReference>
<dbReference type="OrthoDB" id="6848220at2"/>
<evidence type="ECO:0000313" key="3">
    <source>
        <dbReference type="Proteomes" id="UP000035017"/>
    </source>
</evidence>
<sequence>MSADGKYIVGQSMDADGEWYGFRWSKETNMQSIEDWLADAGVTVDYATDTAEYISDDGKVVIGKTDDDAVYVARSGGIIKQEEFYPTLVQVGSSTVQNSVSSANTIMFGAQGNPMRNLMGVGERSVWGTVDGGYDNSDISKGGLALGEFGYGYGLADGITARFSVGGSYSKQDLDAGGFVKQTGYYLSPEVSANVASDLYVTVGGYFSRTNIDTSRGYLNGSTQDYSNGSTGADTWGGKIRFDWLNAANLANTDITPYAGLSYARTTVDAYTETGGAFPVRYDETSDHSTIARLGADFVRPMNDTVRLLAKTEVSYQFEDQSAATSGTLTGISDFNVDGHELKQFWVRGGIGAEFDVGGGTASFMVNATTQGQDPTVWLRSNYTVKF</sequence>
<dbReference type="PROSITE" id="PS51208">
    <property type="entry name" value="AUTOTRANSPORTER"/>
    <property type="match status" value="1"/>
</dbReference>
<dbReference type="SMART" id="SM00869">
    <property type="entry name" value="Autotransporter"/>
    <property type="match status" value="1"/>
</dbReference>
<evidence type="ECO:0000313" key="2">
    <source>
        <dbReference type="EMBL" id="KIP99467.1"/>
    </source>
</evidence>
<comment type="caution">
    <text evidence="2">The sequence shown here is derived from an EMBL/GenBank/DDBJ whole genome shotgun (WGS) entry which is preliminary data.</text>
</comment>
<dbReference type="EMBL" id="JXQV01000028">
    <property type="protein sequence ID" value="KIP99467.1"/>
    <property type="molecule type" value="Genomic_DNA"/>
</dbReference>
<evidence type="ECO:0000259" key="1">
    <source>
        <dbReference type="PROSITE" id="PS51208"/>
    </source>
</evidence>
<dbReference type="InterPro" id="IPR005546">
    <property type="entry name" value="Autotransporte_beta"/>
</dbReference>
<dbReference type="AlphaFoldDB" id="A0A0D0KRA8"/>
<reference evidence="2 3" key="1">
    <citation type="submission" date="2014-12" db="EMBL/GenBank/DDBJ databases">
        <title>16Stimator: statistical estimation of ribosomal gene copy numbers from draft genome assemblies.</title>
        <authorList>
            <person name="Perisin M.A."/>
            <person name="Vetter M."/>
            <person name="Gilbert J.A."/>
            <person name="Bergelson J."/>
        </authorList>
    </citation>
    <scope>NUCLEOTIDE SEQUENCE [LARGE SCALE GENOMIC DNA]</scope>
    <source>
        <strain evidence="2 3">MEJ076</strain>
    </source>
</reference>
<organism evidence="2 3">
    <name type="scientific">Agrobacterium tumefaciens</name>
    <dbReference type="NCBI Taxonomy" id="358"/>
    <lineage>
        <taxon>Bacteria</taxon>
        <taxon>Pseudomonadati</taxon>
        <taxon>Pseudomonadota</taxon>
        <taxon>Alphaproteobacteria</taxon>
        <taxon>Hyphomicrobiales</taxon>
        <taxon>Rhizobiaceae</taxon>
        <taxon>Rhizobium/Agrobacterium group</taxon>
        <taxon>Agrobacterium</taxon>
        <taxon>Agrobacterium tumefaciens complex</taxon>
    </lineage>
</organism>
<feature type="domain" description="Autotransporter" evidence="1">
    <location>
        <begin position="119"/>
        <end position="387"/>
    </location>
</feature>
<dbReference type="Gene3D" id="2.40.128.130">
    <property type="entry name" value="Autotransporter beta-domain"/>
    <property type="match status" value="1"/>
</dbReference>
<dbReference type="Proteomes" id="UP000035017">
    <property type="component" value="Unassembled WGS sequence"/>
</dbReference>
<accession>A0A0D0KRA8</accession>